<gene>
    <name evidence="2" type="ORF">CONPUDRAFT_37639</name>
</gene>
<dbReference type="InterPro" id="IPR054722">
    <property type="entry name" value="PolX-like_BBD"/>
</dbReference>
<evidence type="ECO:0000313" key="2">
    <source>
        <dbReference type="EMBL" id="EIW84170.1"/>
    </source>
</evidence>
<comment type="caution">
    <text evidence="2">The sequence shown here is derived from an EMBL/GenBank/DDBJ whole genome shotgun (WGS) entry which is preliminary data.</text>
</comment>
<evidence type="ECO:0000313" key="3">
    <source>
        <dbReference type="Proteomes" id="UP000053558"/>
    </source>
</evidence>
<protein>
    <recommendedName>
        <fullName evidence="1">Retrovirus-related Pol polyprotein from transposon TNT 1-94-like beta-barrel domain-containing protein</fullName>
    </recommendedName>
</protein>
<evidence type="ECO:0000259" key="1">
    <source>
        <dbReference type="Pfam" id="PF22936"/>
    </source>
</evidence>
<feature type="non-terminal residue" evidence="2">
    <location>
        <position position="1"/>
    </location>
</feature>
<feature type="non-terminal residue" evidence="2">
    <location>
        <position position="115"/>
    </location>
</feature>
<reference evidence="3" key="1">
    <citation type="journal article" date="2012" name="Science">
        <title>The Paleozoic origin of enzymatic lignin decomposition reconstructed from 31 fungal genomes.</title>
        <authorList>
            <person name="Floudas D."/>
            <person name="Binder M."/>
            <person name="Riley R."/>
            <person name="Barry K."/>
            <person name="Blanchette R.A."/>
            <person name="Henrissat B."/>
            <person name="Martinez A.T."/>
            <person name="Otillar R."/>
            <person name="Spatafora J.W."/>
            <person name="Yadav J.S."/>
            <person name="Aerts A."/>
            <person name="Benoit I."/>
            <person name="Boyd A."/>
            <person name="Carlson A."/>
            <person name="Copeland A."/>
            <person name="Coutinho P.M."/>
            <person name="de Vries R.P."/>
            <person name="Ferreira P."/>
            <person name="Findley K."/>
            <person name="Foster B."/>
            <person name="Gaskell J."/>
            <person name="Glotzer D."/>
            <person name="Gorecki P."/>
            <person name="Heitman J."/>
            <person name="Hesse C."/>
            <person name="Hori C."/>
            <person name="Igarashi K."/>
            <person name="Jurgens J.A."/>
            <person name="Kallen N."/>
            <person name="Kersten P."/>
            <person name="Kohler A."/>
            <person name="Kuees U."/>
            <person name="Kumar T.K.A."/>
            <person name="Kuo A."/>
            <person name="LaButti K."/>
            <person name="Larrondo L.F."/>
            <person name="Lindquist E."/>
            <person name="Ling A."/>
            <person name="Lombard V."/>
            <person name="Lucas S."/>
            <person name="Lundell T."/>
            <person name="Martin R."/>
            <person name="McLaughlin D.J."/>
            <person name="Morgenstern I."/>
            <person name="Morin E."/>
            <person name="Murat C."/>
            <person name="Nagy L.G."/>
            <person name="Nolan M."/>
            <person name="Ohm R.A."/>
            <person name="Patyshakuliyeva A."/>
            <person name="Rokas A."/>
            <person name="Ruiz-Duenas F.J."/>
            <person name="Sabat G."/>
            <person name="Salamov A."/>
            <person name="Samejima M."/>
            <person name="Schmutz J."/>
            <person name="Slot J.C."/>
            <person name="St John F."/>
            <person name="Stenlid J."/>
            <person name="Sun H."/>
            <person name="Sun S."/>
            <person name="Syed K."/>
            <person name="Tsang A."/>
            <person name="Wiebenga A."/>
            <person name="Young D."/>
            <person name="Pisabarro A."/>
            <person name="Eastwood D.C."/>
            <person name="Martin F."/>
            <person name="Cullen D."/>
            <person name="Grigoriev I.V."/>
            <person name="Hibbett D.S."/>
        </authorList>
    </citation>
    <scope>NUCLEOTIDE SEQUENCE [LARGE SCALE GENOMIC DNA]</scope>
    <source>
        <strain evidence="3">RWD-64-598 SS2</strain>
    </source>
</reference>
<sequence>YCWVSDSGTTSHICAEKRTVCLKSHMDGHATKIILHDVLHMPSASKNLISVSKLDEAGGRAIYGNGKVWLLSPAGNTLAVGTLRNRLYYFDCEPITKECAYISDEPCARTWAEWH</sequence>
<keyword evidence="3" id="KW-1185">Reference proteome</keyword>
<dbReference type="OrthoDB" id="3340343at2759"/>
<dbReference type="GeneID" id="19206825"/>
<dbReference type="Proteomes" id="UP000053558">
    <property type="component" value="Unassembled WGS sequence"/>
</dbReference>
<accession>A0A5M3MYG0</accession>
<dbReference type="Pfam" id="PF22936">
    <property type="entry name" value="Pol_BBD"/>
    <property type="match status" value="1"/>
</dbReference>
<dbReference type="AlphaFoldDB" id="A0A5M3MYG0"/>
<organism evidence="2 3">
    <name type="scientific">Coniophora puteana (strain RWD-64-598)</name>
    <name type="common">Brown rot fungus</name>
    <dbReference type="NCBI Taxonomy" id="741705"/>
    <lineage>
        <taxon>Eukaryota</taxon>
        <taxon>Fungi</taxon>
        <taxon>Dikarya</taxon>
        <taxon>Basidiomycota</taxon>
        <taxon>Agaricomycotina</taxon>
        <taxon>Agaricomycetes</taxon>
        <taxon>Agaricomycetidae</taxon>
        <taxon>Boletales</taxon>
        <taxon>Coniophorineae</taxon>
        <taxon>Coniophoraceae</taxon>
        <taxon>Coniophora</taxon>
    </lineage>
</organism>
<feature type="domain" description="Retrovirus-related Pol polyprotein from transposon TNT 1-94-like beta-barrel" evidence="1">
    <location>
        <begin position="18"/>
        <end position="58"/>
    </location>
</feature>
<proteinExistence type="predicted"/>
<dbReference type="EMBL" id="JH711575">
    <property type="protein sequence ID" value="EIW84170.1"/>
    <property type="molecule type" value="Genomic_DNA"/>
</dbReference>
<dbReference type="KEGG" id="cput:CONPUDRAFT_37639"/>
<name>A0A5M3MYG0_CONPW</name>
<dbReference type="RefSeq" id="XP_007765236.1">
    <property type="nucleotide sequence ID" value="XM_007767046.1"/>
</dbReference>